<accession>U1PFX6</accession>
<dbReference type="HOGENOM" id="CLU_3303273_0_0_11"/>
<reference evidence="2 3" key="1">
    <citation type="submission" date="2013-08" db="EMBL/GenBank/DDBJ databases">
        <authorList>
            <person name="Weinstock G."/>
            <person name="Sodergren E."/>
            <person name="Wylie T."/>
            <person name="Fulton L."/>
            <person name="Fulton R."/>
            <person name="Fronick C."/>
            <person name="O'Laughlin M."/>
            <person name="Godfrey J."/>
            <person name="Miner T."/>
            <person name="Herter B."/>
            <person name="Appelbaum E."/>
            <person name="Cordes M."/>
            <person name="Lek S."/>
            <person name="Wollam A."/>
            <person name="Pepin K.H."/>
            <person name="Palsikar V.B."/>
            <person name="Mitreva M."/>
            <person name="Wilson R.K."/>
        </authorList>
    </citation>
    <scope>NUCLEOTIDE SEQUENCE [LARGE SCALE GENOMIC DNA]</scope>
    <source>
        <strain evidence="2 3">F0530</strain>
    </source>
</reference>
<dbReference type="Proteomes" id="UP000016481">
    <property type="component" value="Unassembled WGS sequence"/>
</dbReference>
<dbReference type="EMBL" id="AWSC01000043">
    <property type="protein sequence ID" value="ERH15420.1"/>
    <property type="molecule type" value="Genomic_DNA"/>
</dbReference>
<proteinExistence type="predicted"/>
<name>U1PFX6_9ACTO</name>
<protein>
    <submittedName>
        <fullName evidence="2">Uncharacterized protein</fullName>
    </submittedName>
</protein>
<comment type="caution">
    <text evidence="2">The sequence shown here is derived from an EMBL/GenBank/DDBJ whole genome shotgun (WGS) entry which is preliminary data.</text>
</comment>
<gene>
    <name evidence="2" type="ORF">HMPREF1978_01158</name>
</gene>
<sequence>MTQVASSTQALMRPGFVLPTLRVAVLPLLPLMGRMPNAR</sequence>
<evidence type="ECO:0000313" key="2">
    <source>
        <dbReference type="EMBL" id="ERH15420.1"/>
    </source>
</evidence>
<evidence type="ECO:0000313" key="3">
    <source>
        <dbReference type="Proteomes" id="UP000016481"/>
    </source>
</evidence>
<keyword evidence="1" id="KW-1133">Transmembrane helix</keyword>
<feature type="transmembrane region" description="Helical" evidence="1">
    <location>
        <begin position="16"/>
        <end position="33"/>
    </location>
</feature>
<organism evidence="2 3">
    <name type="scientific">Actinomyces graevenitzii F0530</name>
    <dbReference type="NCBI Taxonomy" id="1321817"/>
    <lineage>
        <taxon>Bacteria</taxon>
        <taxon>Bacillati</taxon>
        <taxon>Actinomycetota</taxon>
        <taxon>Actinomycetes</taxon>
        <taxon>Actinomycetales</taxon>
        <taxon>Actinomycetaceae</taxon>
        <taxon>Actinomyces</taxon>
    </lineage>
</organism>
<evidence type="ECO:0000256" key="1">
    <source>
        <dbReference type="SAM" id="Phobius"/>
    </source>
</evidence>
<dbReference type="AlphaFoldDB" id="U1PFX6"/>
<keyword evidence="1" id="KW-0812">Transmembrane</keyword>
<keyword evidence="1" id="KW-0472">Membrane</keyword>
<dbReference type="PATRIC" id="fig|1321817.3.peg.1020"/>